<keyword evidence="4" id="KW-0479">Metal-binding</keyword>
<dbReference type="RefSeq" id="WP_204864143.1">
    <property type="nucleotide sequence ID" value="NZ_JACJKH010000013.1"/>
</dbReference>
<keyword evidence="7" id="KW-0411">Iron-sulfur</keyword>
<comment type="caution">
    <text evidence="9">The sequence shown here is derived from an EMBL/GenBank/DDBJ whole genome shotgun (WGS) entry which is preliminary data.</text>
</comment>
<feature type="domain" description="Radical SAM core" evidence="8">
    <location>
        <begin position="29"/>
        <end position="242"/>
    </location>
</feature>
<accession>A0ABS2EHM2</accession>
<dbReference type="PANTHER" id="PTHR11228">
    <property type="entry name" value="RADICAL SAM DOMAIN PROTEIN"/>
    <property type="match status" value="1"/>
</dbReference>
<dbReference type="SFLD" id="SFLDG01067">
    <property type="entry name" value="SPASM/twitch_domain_containing"/>
    <property type="match status" value="1"/>
</dbReference>
<evidence type="ECO:0000256" key="1">
    <source>
        <dbReference type="ARBA" id="ARBA00001966"/>
    </source>
</evidence>
<sequence length="362" mass="42826">MSYEFEPACRRMEWLDPFYKAVWEKAFADAIPISGTFELTPRCNFNCRMCYVHLKPSEIHKYGKELTAKEWIRVAREAKEAGTTWLCITGGEPLMHPEFETIWKELTQMGFFITLQTNASMIEGKFQKLLEDYPPKGVKITLYGSNDEIYEQVCQVPNGFTKVDQGIRTLKEMKIPIQLVSTIIRQNEEDVKRMAFYAYCHQLPWVMTAGVKSSVRGADSEAKDVRVQEKLDEQKKKEIQYRLKEAPVNIERKPCNYCKDYRLGYWITWDGEMRFCSFMNEPHIKIREQAFQEAWKKLIRYEEELDWPEECKTCKVQKVCFKCAGMLNAECGSPHKVTEEFCEKIKKWFDEEKGEWVWDRFI</sequence>
<dbReference type="PANTHER" id="PTHR11228:SF7">
    <property type="entry name" value="PQQA PEPTIDE CYCLASE"/>
    <property type="match status" value="1"/>
</dbReference>
<dbReference type="InterPro" id="IPR017200">
    <property type="entry name" value="PqqE-like"/>
</dbReference>
<dbReference type="SUPFAM" id="SSF102114">
    <property type="entry name" value="Radical SAM enzymes"/>
    <property type="match status" value="1"/>
</dbReference>
<comment type="cofactor">
    <cofactor evidence="1">
        <name>[4Fe-4S] cluster</name>
        <dbReference type="ChEBI" id="CHEBI:49883"/>
    </cofactor>
</comment>
<dbReference type="InterPro" id="IPR007197">
    <property type="entry name" value="rSAM"/>
</dbReference>
<evidence type="ECO:0000256" key="4">
    <source>
        <dbReference type="ARBA" id="ARBA00022723"/>
    </source>
</evidence>
<dbReference type="Gene3D" id="3.20.20.70">
    <property type="entry name" value="Aldolase class I"/>
    <property type="match status" value="1"/>
</dbReference>
<dbReference type="InterPro" id="IPR050377">
    <property type="entry name" value="Radical_SAM_PqqE_MftC-like"/>
</dbReference>
<proteinExistence type="predicted"/>
<keyword evidence="5" id="KW-0560">Oxidoreductase</keyword>
<dbReference type="EMBL" id="JACJKH010000013">
    <property type="protein sequence ID" value="MBM6744361.1"/>
    <property type="molecule type" value="Genomic_DNA"/>
</dbReference>
<organism evidence="9 10">
    <name type="scientific">Drancourtella massiliensis</name>
    <dbReference type="NCBI Taxonomy" id="1632013"/>
    <lineage>
        <taxon>Bacteria</taxon>
        <taxon>Bacillati</taxon>
        <taxon>Bacillota</taxon>
        <taxon>Clostridia</taxon>
        <taxon>Eubacteriales</taxon>
        <taxon>Oscillospiraceae</taxon>
        <taxon>Drancourtella</taxon>
    </lineage>
</organism>
<evidence type="ECO:0000256" key="3">
    <source>
        <dbReference type="ARBA" id="ARBA00022691"/>
    </source>
</evidence>
<dbReference type="Proteomes" id="UP000775686">
    <property type="component" value="Unassembled WGS sequence"/>
</dbReference>
<dbReference type="PROSITE" id="PS51918">
    <property type="entry name" value="RADICAL_SAM"/>
    <property type="match status" value="1"/>
</dbReference>
<evidence type="ECO:0000259" key="8">
    <source>
        <dbReference type="PROSITE" id="PS51918"/>
    </source>
</evidence>
<dbReference type="PROSITE" id="PS01305">
    <property type="entry name" value="MOAA_NIFB_PQQE"/>
    <property type="match status" value="1"/>
</dbReference>
<evidence type="ECO:0000313" key="9">
    <source>
        <dbReference type="EMBL" id="MBM6744361.1"/>
    </source>
</evidence>
<reference evidence="9 10" key="1">
    <citation type="journal article" date="2021" name="Sci. Rep.">
        <title>The distribution of antibiotic resistance genes in chicken gut microbiota commensals.</title>
        <authorList>
            <person name="Juricova H."/>
            <person name="Matiasovicova J."/>
            <person name="Kubasova T."/>
            <person name="Cejkova D."/>
            <person name="Rychlik I."/>
        </authorList>
    </citation>
    <scope>NUCLEOTIDE SEQUENCE [LARGE SCALE GENOMIC DNA]</scope>
    <source>
        <strain evidence="9 10">An770</strain>
    </source>
</reference>
<gene>
    <name evidence="9" type="ORF">H6A32_08575</name>
</gene>
<dbReference type="CDD" id="cd01335">
    <property type="entry name" value="Radical_SAM"/>
    <property type="match status" value="1"/>
</dbReference>
<dbReference type="SFLD" id="SFLDS00029">
    <property type="entry name" value="Radical_SAM"/>
    <property type="match status" value="1"/>
</dbReference>
<evidence type="ECO:0000313" key="10">
    <source>
        <dbReference type="Proteomes" id="UP000775686"/>
    </source>
</evidence>
<keyword evidence="3" id="KW-0949">S-adenosyl-L-methionine</keyword>
<evidence type="ECO:0000256" key="6">
    <source>
        <dbReference type="ARBA" id="ARBA00023004"/>
    </source>
</evidence>
<evidence type="ECO:0000256" key="7">
    <source>
        <dbReference type="ARBA" id="ARBA00023014"/>
    </source>
</evidence>
<dbReference type="SMART" id="SM00729">
    <property type="entry name" value="Elp3"/>
    <property type="match status" value="1"/>
</dbReference>
<keyword evidence="6" id="KW-0408">Iron</keyword>
<dbReference type="InterPro" id="IPR013785">
    <property type="entry name" value="Aldolase_TIM"/>
</dbReference>
<evidence type="ECO:0000256" key="5">
    <source>
        <dbReference type="ARBA" id="ARBA00023002"/>
    </source>
</evidence>
<dbReference type="SFLD" id="SFLDG01386">
    <property type="entry name" value="main_SPASM_domain-containing"/>
    <property type="match status" value="1"/>
</dbReference>
<evidence type="ECO:0000256" key="2">
    <source>
        <dbReference type="ARBA" id="ARBA00022485"/>
    </source>
</evidence>
<keyword evidence="10" id="KW-1185">Reference proteome</keyword>
<protein>
    <submittedName>
        <fullName evidence="9">Radical SAM protein</fullName>
    </submittedName>
</protein>
<dbReference type="InterPro" id="IPR058240">
    <property type="entry name" value="rSAM_sf"/>
</dbReference>
<dbReference type="PIRSF" id="PIRSF037420">
    <property type="entry name" value="PQQ_syn_pqqE"/>
    <property type="match status" value="1"/>
</dbReference>
<dbReference type="InterPro" id="IPR000385">
    <property type="entry name" value="MoaA_NifB_PqqE_Fe-S-bd_CS"/>
</dbReference>
<dbReference type="Pfam" id="PF04055">
    <property type="entry name" value="Radical_SAM"/>
    <property type="match status" value="1"/>
</dbReference>
<name>A0ABS2EHM2_9FIRM</name>
<dbReference type="InterPro" id="IPR006638">
    <property type="entry name" value="Elp3/MiaA/NifB-like_rSAM"/>
</dbReference>
<keyword evidence="2" id="KW-0004">4Fe-4S</keyword>